<keyword evidence="1" id="KW-0378">Hydrolase</keyword>
<dbReference type="Gene3D" id="3.40.630.40">
    <property type="entry name" value="Zn-dependent exopeptidases"/>
    <property type="match status" value="1"/>
</dbReference>
<dbReference type="InterPro" id="IPR002508">
    <property type="entry name" value="MurNAc-LAA_cat"/>
</dbReference>
<dbReference type="GO" id="GO:0009253">
    <property type="term" value="P:peptidoglycan catabolic process"/>
    <property type="evidence" value="ECO:0007669"/>
    <property type="project" value="InterPro"/>
</dbReference>
<dbReference type="EMBL" id="FQZB01000021">
    <property type="protein sequence ID" value="SHK59557.1"/>
    <property type="molecule type" value="Genomic_DNA"/>
</dbReference>
<dbReference type="SMART" id="SM00646">
    <property type="entry name" value="Ami_3"/>
    <property type="match status" value="1"/>
</dbReference>
<dbReference type="GO" id="GO:0004040">
    <property type="term" value="F:amidase activity"/>
    <property type="evidence" value="ECO:0007669"/>
    <property type="project" value="InterPro"/>
</dbReference>
<dbReference type="AlphaFoldDB" id="A0A1M6TRJ7"/>
<evidence type="ECO:0000256" key="2">
    <source>
        <dbReference type="SAM" id="Coils"/>
    </source>
</evidence>
<evidence type="ECO:0000313" key="5">
    <source>
        <dbReference type="Proteomes" id="UP000184310"/>
    </source>
</evidence>
<organism evidence="4 5">
    <name type="scientific">Clostridium cavendishii DSM 21758</name>
    <dbReference type="NCBI Taxonomy" id="1121302"/>
    <lineage>
        <taxon>Bacteria</taxon>
        <taxon>Bacillati</taxon>
        <taxon>Bacillota</taxon>
        <taxon>Clostridia</taxon>
        <taxon>Eubacteriales</taxon>
        <taxon>Clostridiaceae</taxon>
        <taxon>Clostridium</taxon>
    </lineage>
</organism>
<dbReference type="InterPro" id="IPR002901">
    <property type="entry name" value="MGlyc_endo_b_GlcNAc-like_dom"/>
</dbReference>
<name>A0A1M6TRJ7_9CLOT</name>
<proteinExistence type="predicted"/>
<keyword evidence="5" id="KW-1185">Reference proteome</keyword>
<dbReference type="STRING" id="1121302.SAMN02745163_04090"/>
<dbReference type="Pfam" id="PF01832">
    <property type="entry name" value="Glucosaminidase"/>
    <property type="match status" value="1"/>
</dbReference>
<dbReference type="SUPFAM" id="SSF53187">
    <property type="entry name" value="Zn-dependent exopeptidases"/>
    <property type="match status" value="1"/>
</dbReference>
<accession>A0A1M6TRJ7</accession>
<evidence type="ECO:0000256" key="1">
    <source>
        <dbReference type="ARBA" id="ARBA00022801"/>
    </source>
</evidence>
<dbReference type="GO" id="GO:0030288">
    <property type="term" value="C:outer membrane-bounded periplasmic space"/>
    <property type="evidence" value="ECO:0007669"/>
    <property type="project" value="TreeGrafter"/>
</dbReference>
<dbReference type="PANTHER" id="PTHR30404:SF0">
    <property type="entry name" value="N-ACETYLMURAMOYL-L-ALANINE AMIDASE AMIC"/>
    <property type="match status" value="1"/>
</dbReference>
<protein>
    <submittedName>
        <fullName evidence="4">N-acetylmuramoyl-L-alanine amidase</fullName>
    </submittedName>
</protein>
<reference evidence="4 5" key="1">
    <citation type="submission" date="2016-11" db="EMBL/GenBank/DDBJ databases">
        <authorList>
            <person name="Jaros S."/>
            <person name="Januszkiewicz K."/>
            <person name="Wedrychowicz H."/>
        </authorList>
    </citation>
    <scope>NUCLEOTIDE SEQUENCE [LARGE SCALE GENOMIC DNA]</scope>
    <source>
        <strain evidence="4 5">DSM 21758</strain>
    </source>
</reference>
<feature type="coiled-coil region" evidence="2">
    <location>
        <begin position="388"/>
        <end position="457"/>
    </location>
</feature>
<dbReference type="RefSeq" id="WP_072992671.1">
    <property type="nucleotide sequence ID" value="NZ_FQZB01000021.1"/>
</dbReference>
<sequence length="462" mass="51199">MSDVVLDAGHGGKDPGAIGPTGIQEKECTLYIAKKCEEILKSQGITVKQTRMDDSYVGLSERAQIANSEGAKHFISIHINSADITAANGTEVYALAPGGEGEKLAGSALKYLVEDINLTNRGVKFANFAVLRETDMPAILVEVLFLSNPKEENLLKSDSFKDRIALNIAKGYLDYIGKPYTEGDKTQVKSDTLTPIIEEATELKDQAKQWAKNKNATDTFIALADLYWKLVSNHGGVNPVVAYAQAALETGFGKFGGILDESFRNPCGLKNSIGSDDKVTSHAKFNTWEEGVSAHLDHLALYAGANGYPRNDTNDQRHFPYLLGTVKYVEELSGKWSPTQDYGVKVINLMFQISDTIIVDNFNIVDLDNDIRKDNSNVVDKDVLSINLSSIREKLNNKNAELDKLKNEYEEIKNLLNGVDSEIEKLQKENKELKLTVDTLNQKNKKYQNVIEEVLNIVNKFK</sequence>
<gene>
    <name evidence="4" type="ORF">SAMN02745163_04090</name>
</gene>
<dbReference type="GO" id="GO:0008745">
    <property type="term" value="F:N-acetylmuramoyl-L-alanine amidase activity"/>
    <property type="evidence" value="ECO:0007669"/>
    <property type="project" value="InterPro"/>
</dbReference>
<keyword evidence="2" id="KW-0175">Coiled coil</keyword>
<dbReference type="Pfam" id="PF01520">
    <property type="entry name" value="Amidase_3"/>
    <property type="match status" value="1"/>
</dbReference>
<dbReference type="PANTHER" id="PTHR30404">
    <property type="entry name" value="N-ACETYLMURAMOYL-L-ALANINE AMIDASE"/>
    <property type="match status" value="1"/>
</dbReference>
<dbReference type="Proteomes" id="UP000184310">
    <property type="component" value="Unassembled WGS sequence"/>
</dbReference>
<dbReference type="CDD" id="cd02696">
    <property type="entry name" value="MurNAc-LAA"/>
    <property type="match status" value="1"/>
</dbReference>
<dbReference type="InterPro" id="IPR050695">
    <property type="entry name" value="N-acetylmuramoyl_amidase_3"/>
</dbReference>
<feature type="domain" description="MurNAc-LAA" evidence="3">
    <location>
        <begin position="63"/>
        <end position="173"/>
    </location>
</feature>
<evidence type="ECO:0000313" key="4">
    <source>
        <dbReference type="EMBL" id="SHK59557.1"/>
    </source>
</evidence>
<evidence type="ECO:0000259" key="3">
    <source>
        <dbReference type="SMART" id="SM00646"/>
    </source>
</evidence>